<gene>
    <name evidence="2" type="ORF">OTJ99_002177</name>
</gene>
<dbReference type="CDD" id="cd00077">
    <property type="entry name" value="HDc"/>
    <property type="match status" value="1"/>
</dbReference>
<keyword evidence="3" id="KW-1185">Reference proteome</keyword>
<organism evidence="2 3">
    <name type="scientific">Caldicellulosiruptor naganoensis</name>
    <dbReference type="NCBI Taxonomy" id="29324"/>
    <lineage>
        <taxon>Bacteria</taxon>
        <taxon>Bacillati</taxon>
        <taxon>Bacillota</taxon>
        <taxon>Bacillota incertae sedis</taxon>
        <taxon>Caldicellulosiruptorales</taxon>
        <taxon>Caldicellulosiruptoraceae</taxon>
        <taxon>Caldicellulosiruptor</taxon>
    </lineage>
</organism>
<accession>A0ABY7BG49</accession>
<feature type="domain" description="HD" evidence="1">
    <location>
        <begin position="20"/>
        <end position="122"/>
    </location>
</feature>
<dbReference type="Proteomes" id="UP001164745">
    <property type="component" value="Chromosome"/>
</dbReference>
<dbReference type="RefSeq" id="WP_045166222.1">
    <property type="nucleotide sequence ID" value="NZ_CP113864.1"/>
</dbReference>
<dbReference type="SUPFAM" id="SSF109604">
    <property type="entry name" value="HD-domain/PDEase-like"/>
    <property type="match status" value="1"/>
</dbReference>
<proteinExistence type="predicted"/>
<sequence>MDIEKILLEMIKYFKTDVQRINHAIKVFSFARLIGKMEGLDDSKQQILEIAAILHDIGIKVCEQKYGSTAGHLQEIEGPEVAKSILDGFDIDQKTLERILFLISNHHSYHKIDDIDFQILVEADFIVNIYEDGMSKEAIKLVKEKYFKTKTGTALLKTMFEV</sequence>
<dbReference type="Pfam" id="PF01966">
    <property type="entry name" value="HD"/>
    <property type="match status" value="1"/>
</dbReference>
<dbReference type="Gene3D" id="1.10.3210.10">
    <property type="entry name" value="Hypothetical protein af1432"/>
    <property type="match status" value="1"/>
</dbReference>
<reference evidence="2" key="1">
    <citation type="submission" date="2022-12" db="EMBL/GenBank/DDBJ databases">
        <authorList>
            <person name="Bing R.G."/>
            <person name="Willard D.J."/>
            <person name="Manesh M.J.H."/>
            <person name="Laemthong T."/>
            <person name="Crosby J.R."/>
            <person name="Kelly R.M."/>
        </authorList>
    </citation>
    <scope>NUCLEOTIDE SEQUENCE</scope>
    <source>
        <strain evidence="2">DSM 8991</strain>
    </source>
</reference>
<evidence type="ECO:0000313" key="3">
    <source>
        <dbReference type="Proteomes" id="UP001164745"/>
    </source>
</evidence>
<dbReference type="InterPro" id="IPR006674">
    <property type="entry name" value="HD_domain"/>
</dbReference>
<evidence type="ECO:0000259" key="1">
    <source>
        <dbReference type="Pfam" id="PF01966"/>
    </source>
</evidence>
<name>A0ABY7BG49_9FIRM</name>
<evidence type="ECO:0000313" key="2">
    <source>
        <dbReference type="EMBL" id="WAM31327.1"/>
    </source>
</evidence>
<dbReference type="EMBL" id="CP113864">
    <property type="protein sequence ID" value="WAM31327.1"/>
    <property type="molecule type" value="Genomic_DNA"/>
</dbReference>
<protein>
    <submittedName>
        <fullName evidence="2">HD domain-containing protein</fullName>
    </submittedName>
</protein>
<dbReference type="InterPro" id="IPR003607">
    <property type="entry name" value="HD/PDEase_dom"/>
</dbReference>